<organism evidence="1 2">
    <name type="scientific">Micromonospora wenchangensis</name>
    <dbReference type="NCBI Taxonomy" id="1185415"/>
    <lineage>
        <taxon>Bacteria</taxon>
        <taxon>Bacillati</taxon>
        <taxon>Actinomycetota</taxon>
        <taxon>Actinomycetes</taxon>
        <taxon>Micromonosporales</taxon>
        <taxon>Micromonosporaceae</taxon>
        <taxon>Micromonospora</taxon>
    </lineage>
</organism>
<dbReference type="Proteomes" id="UP000197174">
    <property type="component" value="Unassembled WGS sequence"/>
</dbReference>
<dbReference type="EMBL" id="MZMV01000005">
    <property type="protein sequence ID" value="OWV11536.1"/>
    <property type="molecule type" value="Genomic_DNA"/>
</dbReference>
<evidence type="ECO:0000313" key="2">
    <source>
        <dbReference type="Proteomes" id="UP000197174"/>
    </source>
</evidence>
<comment type="caution">
    <text evidence="1">The sequence shown here is derived from an EMBL/GenBank/DDBJ whole genome shotgun (WGS) entry which is preliminary data.</text>
</comment>
<dbReference type="AlphaFoldDB" id="A0A2D0AXQ3"/>
<accession>A0A2D0AXQ3</accession>
<keyword evidence="2" id="KW-1185">Reference proteome</keyword>
<sequence length="136" mass="13539">MALVLAGIVNVAASPQAAVASWSGSEYGTDTFRAGTVNPPTNLRCTAGLLAPPTFTWDLPVGGLTRSAFTWSLSGPFSGGGTLAANATTVTVPGPLLAIGSGTFQLSATGPGGWTSSQVTGSVGMLTTVLYFCSVP</sequence>
<name>A0A2D0AXQ3_9ACTN</name>
<reference evidence="1 2" key="1">
    <citation type="submission" date="2017-03" db="EMBL/GenBank/DDBJ databases">
        <title>Whole genome sequence of Micromonospora wenchangensis, isolated from mangrove soil.</title>
        <authorList>
            <person name="Yang H."/>
        </authorList>
    </citation>
    <scope>NUCLEOTIDE SEQUENCE [LARGE SCALE GENOMIC DNA]</scope>
    <source>
        <strain evidence="1 2">CCTCC AA 2012002</strain>
    </source>
</reference>
<proteinExistence type="predicted"/>
<evidence type="ECO:0008006" key="3">
    <source>
        <dbReference type="Google" id="ProtNLM"/>
    </source>
</evidence>
<protein>
    <recommendedName>
        <fullName evidence="3">Ig-like domain-containing protein</fullName>
    </recommendedName>
</protein>
<evidence type="ECO:0000313" key="1">
    <source>
        <dbReference type="EMBL" id="OWV11536.1"/>
    </source>
</evidence>
<gene>
    <name evidence="1" type="ORF">B5D80_04410</name>
</gene>